<reference evidence="2" key="1">
    <citation type="journal article" date="2022" name="bioRxiv">
        <title>Sequencing and chromosome-scale assembly of the giantPleurodeles waltlgenome.</title>
        <authorList>
            <person name="Brown T."/>
            <person name="Elewa A."/>
            <person name="Iarovenko S."/>
            <person name="Subramanian E."/>
            <person name="Araus A.J."/>
            <person name="Petzold A."/>
            <person name="Susuki M."/>
            <person name="Suzuki K.-i.T."/>
            <person name="Hayashi T."/>
            <person name="Toyoda A."/>
            <person name="Oliveira C."/>
            <person name="Osipova E."/>
            <person name="Leigh N.D."/>
            <person name="Simon A."/>
            <person name="Yun M.H."/>
        </authorList>
    </citation>
    <scope>NUCLEOTIDE SEQUENCE</scope>
    <source>
        <strain evidence="2">20211129_DDA</strain>
        <tissue evidence="2">Liver</tissue>
    </source>
</reference>
<comment type="caution">
    <text evidence="2">The sequence shown here is derived from an EMBL/GenBank/DDBJ whole genome shotgun (WGS) entry which is preliminary data.</text>
</comment>
<name>A0AAV7UVJ0_PLEWA</name>
<proteinExistence type="predicted"/>
<organism evidence="2 3">
    <name type="scientific">Pleurodeles waltl</name>
    <name type="common">Iberian ribbed newt</name>
    <dbReference type="NCBI Taxonomy" id="8319"/>
    <lineage>
        <taxon>Eukaryota</taxon>
        <taxon>Metazoa</taxon>
        <taxon>Chordata</taxon>
        <taxon>Craniata</taxon>
        <taxon>Vertebrata</taxon>
        <taxon>Euteleostomi</taxon>
        <taxon>Amphibia</taxon>
        <taxon>Batrachia</taxon>
        <taxon>Caudata</taxon>
        <taxon>Salamandroidea</taxon>
        <taxon>Salamandridae</taxon>
        <taxon>Pleurodelinae</taxon>
        <taxon>Pleurodeles</taxon>
    </lineage>
</organism>
<evidence type="ECO:0000313" key="3">
    <source>
        <dbReference type="Proteomes" id="UP001066276"/>
    </source>
</evidence>
<dbReference type="AlphaFoldDB" id="A0AAV7UVJ0"/>
<evidence type="ECO:0000256" key="1">
    <source>
        <dbReference type="SAM" id="MobiDB-lite"/>
    </source>
</evidence>
<keyword evidence="3" id="KW-1185">Reference proteome</keyword>
<protein>
    <submittedName>
        <fullName evidence="2">Uncharacterized protein</fullName>
    </submittedName>
</protein>
<sequence>MVPTKPTQLSLQTVVQPGQFSVRDTDQPLLGAGMEGRTAGILEVIGNTKVALKSKIDAVDLDLGLFGWTTEKLMDRVGEAESDVSHLQHTAAEHEKETQYLRQTAVRL</sequence>
<accession>A0AAV7UVJ0</accession>
<dbReference type="EMBL" id="JANPWB010000004">
    <property type="protein sequence ID" value="KAJ1191949.1"/>
    <property type="molecule type" value="Genomic_DNA"/>
</dbReference>
<feature type="region of interest" description="Disordered" evidence="1">
    <location>
        <begin position="89"/>
        <end position="108"/>
    </location>
</feature>
<evidence type="ECO:0000313" key="2">
    <source>
        <dbReference type="EMBL" id="KAJ1191949.1"/>
    </source>
</evidence>
<dbReference type="Proteomes" id="UP001066276">
    <property type="component" value="Chromosome 2_2"/>
</dbReference>
<gene>
    <name evidence="2" type="ORF">NDU88_001262</name>
</gene>
<feature type="compositionally biased region" description="Basic and acidic residues" evidence="1">
    <location>
        <begin position="89"/>
        <end position="99"/>
    </location>
</feature>